<keyword evidence="4" id="KW-0677">Repeat</keyword>
<keyword evidence="6" id="KW-0067">ATP-binding</keyword>
<dbReference type="Ensembl" id="ENSSFOT00015005190.2">
    <property type="protein sequence ID" value="ENSSFOP00015005106.2"/>
    <property type="gene ID" value="ENSSFOG00015003293.2"/>
</dbReference>
<protein>
    <recommendedName>
        <fullName evidence="8">NACHT domain-containing protein</fullName>
    </recommendedName>
</protein>
<dbReference type="OrthoDB" id="120976at2759"/>
<dbReference type="InterPro" id="IPR051261">
    <property type="entry name" value="NLR"/>
</dbReference>
<accession>A0A8C9R4E3</accession>
<dbReference type="PANTHER" id="PTHR24106">
    <property type="entry name" value="NACHT, LRR AND CARD DOMAINS-CONTAINING"/>
    <property type="match status" value="1"/>
</dbReference>
<dbReference type="InterPro" id="IPR001611">
    <property type="entry name" value="Leu-rich_rpt"/>
</dbReference>
<reference evidence="9" key="3">
    <citation type="submission" date="2025-09" db="UniProtKB">
        <authorList>
            <consortium name="Ensembl"/>
        </authorList>
    </citation>
    <scope>IDENTIFICATION</scope>
</reference>
<dbReference type="InterPro" id="IPR011029">
    <property type="entry name" value="DEATH-like_dom_sf"/>
</dbReference>
<dbReference type="FunFam" id="3.80.10.10:FF:001632">
    <property type="entry name" value="Uncharacterized protein"/>
    <property type="match status" value="1"/>
</dbReference>
<name>A0A8C9R4E3_SCLFO</name>
<dbReference type="Proteomes" id="UP000694397">
    <property type="component" value="Chromosome 6"/>
</dbReference>
<evidence type="ECO:0000256" key="5">
    <source>
        <dbReference type="ARBA" id="ARBA00022741"/>
    </source>
</evidence>
<keyword evidence="3" id="KW-0433">Leucine-rich repeat</keyword>
<evidence type="ECO:0000256" key="6">
    <source>
        <dbReference type="ARBA" id="ARBA00022840"/>
    </source>
</evidence>
<evidence type="ECO:0000256" key="1">
    <source>
        <dbReference type="ARBA" id="ARBA00004496"/>
    </source>
</evidence>
<dbReference type="Gene3D" id="3.80.10.10">
    <property type="entry name" value="Ribonuclease Inhibitor"/>
    <property type="match status" value="4"/>
</dbReference>
<dbReference type="GO" id="GO:0005524">
    <property type="term" value="F:ATP binding"/>
    <property type="evidence" value="ECO:0007669"/>
    <property type="project" value="UniProtKB-KW"/>
</dbReference>
<dbReference type="Pfam" id="PF13516">
    <property type="entry name" value="LRR_6"/>
    <property type="match status" value="11"/>
</dbReference>
<dbReference type="SMART" id="SM00367">
    <property type="entry name" value="LRR_CC"/>
    <property type="match status" value="9"/>
</dbReference>
<feature type="compositionally biased region" description="Basic and acidic residues" evidence="7">
    <location>
        <begin position="1"/>
        <end position="28"/>
    </location>
</feature>
<dbReference type="SUPFAM" id="SSF52047">
    <property type="entry name" value="RNI-like"/>
    <property type="match status" value="2"/>
</dbReference>
<evidence type="ECO:0000313" key="9">
    <source>
        <dbReference type="Ensembl" id="ENSSFOP00015005106.2"/>
    </source>
</evidence>
<evidence type="ECO:0000256" key="3">
    <source>
        <dbReference type="ARBA" id="ARBA00022614"/>
    </source>
</evidence>
<sequence>MSLSEEKKIHDRVTNPESKRVQQERSESHAPSCVSMKSDWSLNTPLEFQKEGIPTDKRDQQKFGLNSSCQNASGQQIDLSSLFKPLEKRAVKFLKDQLKKIKMHLEGSTAMYMDDQTPEKCGRDGALKITMHILRTMNQEELAERLEKSELLIECHHKHKSTLKNKLKCLFEGKAMQGNHTLLSKIYTELYITEGRTGGISEEHEVRQIEIVSKGQTSQETAINCNDIFQPLLGQETHIRTVLTKGVAGIGKTVSVQKFILDWAEGKANQDILLIFALPFRDLNLLKSEKYSLTQLLQHFLPEFKIIGSVEPYANKVLFILDGMDECRLPLDFKKNESCFDITTATSLDVLLTNLIKGNLLPSARIWITSRPAAASQIPSEYVHRVTDIQGFNDSQKEIYFRKRFSDQDLANRIIAHMKSSKTLYIMCHIPVFCWISATVFEHLMREADRTKFPKTLTQMYTHFLIFQMRIKNEKYGRKEVTDHWQSEQKFIMKLGKLAFHNLQKGNLLFYEEDLRDFGIDVSEALVYSGVCTEILTEDTGLYEGKVYCFVHLSVQEYLAALYTYLSHSDLPFNVLYWFPKESTSLKTLKNAADQALQSTNGNFDFNLCFLLGLLVNTSVNKFKRFLRENTAHNLITSTVDQALQSKNGHLDLYLRFLLGLSLDSSQSLLQGLLTQTAQKSFDSEKIIEYIKQKIRENISPERTINLFHCLSELNDNSLVKEVQSYLKSQSVLEKLSPAQWSALAFVLLTSEEDLDVFDLKKYSRSDKVLLRLLPVVKASRTALLSSCKLTMRCCEALASVISSKSCCLKELDLNDNDLQDSGVVSLLTGLANPYCKLKILRLKSCNLTAKCCEQLASAIKSNTSLIELDLSDNDLQDSGVNYISSAVVSVYSKLETLRLSSCGVTYEGCDSLAAALCSSNLRELDLSTNHLGDPGVLSLSAKLVDSTCKLEKLRLNSSNLTGKCCEQLASTISSNSSLMEVDLSDNDLQDSGVKLLSSAVVSVHSKLETMRLSCCGVTEEGCFSLASALRSNPSHLRELDMSGNHIVDSGVISLCVLLVDSSCKLEKLRLFDGQELKRDPTTLASVLCSKLSELSELDLSNSHIGDSGVDLLCAVLEDPHCTPETLRLKGCKLSAKCCEGLASALLSNCDTLRELDMSDNDLQDSGVKLLCAALGSPQSKLVTIMLSNCGVTEEGYSALASVLGSNSSHLRELDMSRNNPKDSGLQQLCAVLQTPNCKLKNLNLSDCGITEEGCFSLASALRSNPSHLRELDMSGNHIVDSGVISLCVLLVDSSCKLEKLRYTNMMTIVVLMYTAA</sequence>
<dbReference type="Pfam" id="PF17779">
    <property type="entry name" value="WHD_NOD2"/>
    <property type="match status" value="1"/>
</dbReference>
<keyword evidence="5" id="KW-0547">Nucleotide-binding</keyword>
<evidence type="ECO:0000256" key="7">
    <source>
        <dbReference type="SAM" id="MobiDB-lite"/>
    </source>
</evidence>
<dbReference type="InterPro" id="IPR032675">
    <property type="entry name" value="LRR_dom_sf"/>
</dbReference>
<dbReference type="PROSITE" id="PS50837">
    <property type="entry name" value="NACHT"/>
    <property type="match status" value="1"/>
</dbReference>
<dbReference type="InterPro" id="IPR007111">
    <property type="entry name" value="NACHT_NTPase"/>
</dbReference>
<evidence type="ECO:0000259" key="8">
    <source>
        <dbReference type="PROSITE" id="PS50837"/>
    </source>
</evidence>
<dbReference type="InterPro" id="IPR006553">
    <property type="entry name" value="Leu-rich_rpt_Cys-con_subtyp"/>
</dbReference>
<dbReference type="Pfam" id="PF05729">
    <property type="entry name" value="NACHT"/>
    <property type="match status" value="1"/>
</dbReference>
<dbReference type="InterPro" id="IPR041075">
    <property type="entry name" value="NOD1/2_WH"/>
</dbReference>
<keyword evidence="2" id="KW-0963">Cytoplasm</keyword>
<dbReference type="PROSITE" id="PS51450">
    <property type="entry name" value="LRR"/>
    <property type="match status" value="1"/>
</dbReference>
<proteinExistence type="predicted"/>
<dbReference type="InterPro" id="IPR029495">
    <property type="entry name" value="NACHT-assoc"/>
</dbReference>
<reference evidence="9 10" key="1">
    <citation type="submission" date="2019-04" db="EMBL/GenBank/DDBJ databases">
        <authorList>
            <consortium name="Wellcome Sanger Institute Data Sharing"/>
        </authorList>
    </citation>
    <scope>NUCLEOTIDE SEQUENCE [LARGE SCALE GENOMIC DNA]</scope>
</reference>
<evidence type="ECO:0000256" key="4">
    <source>
        <dbReference type="ARBA" id="ARBA00022737"/>
    </source>
</evidence>
<dbReference type="InterPro" id="IPR027417">
    <property type="entry name" value="P-loop_NTPase"/>
</dbReference>
<dbReference type="SMART" id="SM00368">
    <property type="entry name" value="LRR_RI"/>
    <property type="match status" value="16"/>
</dbReference>
<dbReference type="Gene3D" id="3.40.50.300">
    <property type="entry name" value="P-loop containing nucleotide triphosphate hydrolases"/>
    <property type="match status" value="1"/>
</dbReference>
<dbReference type="FunFam" id="3.40.50.300:FF:000210">
    <property type="entry name" value="Si:dkey-16p6.1"/>
    <property type="match status" value="1"/>
</dbReference>
<keyword evidence="10" id="KW-1185">Reference proteome</keyword>
<dbReference type="Pfam" id="PF17776">
    <property type="entry name" value="NLRC4_HD2"/>
    <property type="match status" value="2"/>
</dbReference>
<evidence type="ECO:0000313" key="10">
    <source>
        <dbReference type="Proteomes" id="UP000694397"/>
    </source>
</evidence>
<dbReference type="GO" id="GO:0005737">
    <property type="term" value="C:cytoplasm"/>
    <property type="evidence" value="ECO:0007669"/>
    <property type="project" value="UniProtKB-SubCell"/>
</dbReference>
<feature type="domain" description="NACHT" evidence="8">
    <location>
        <begin position="240"/>
        <end position="374"/>
    </location>
</feature>
<dbReference type="Pfam" id="PF14484">
    <property type="entry name" value="FISNA"/>
    <property type="match status" value="1"/>
</dbReference>
<dbReference type="Gene3D" id="1.10.533.10">
    <property type="entry name" value="Death Domain, Fas"/>
    <property type="match status" value="1"/>
</dbReference>
<feature type="region of interest" description="Disordered" evidence="7">
    <location>
        <begin position="1"/>
        <end position="38"/>
    </location>
</feature>
<dbReference type="CDD" id="cd00116">
    <property type="entry name" value="LRR_RI"/>
    <property type="match status" value="1"/>
</dbReference>
<comment type="subcellular location">
    <subcellularLocation>
        <location evidence="1">Cytoplasm</location>
    </subcellularLocation>
</comment>
<evidence type="ECO:0000256" key="2">
    <source>
        <dbReference type="ARBA" id="ARBA00022490"/>
    </source>
</evidence>
<organism evidence="9 10">
    <name type="scientific">Scleropages formosus</name>
    <name type="common">Asian bonytongue</name>
    <name type="synonym">Osteoglossum formosum</name>
    <dbReference type="NCBI Taxonomy" id="113540"/>
    <lineage>
        <taxon>Eukaryota</taxon>
        <taxon>Metazoa</taxon>
        <taxon>Chordata</taxon>
        <taxon>Craniata</taxon>
        <taxon>Vertebrata</taxon>
        <taxon>Euteleostomi</taxon>
        <taxon>Actinopterygii</taxon>
        <taxon>Neopterygii</taxon>
        <taxon>Teleostei</taxon>
        <taxon>Osteoglossocephala</taxon>
        <taxon>Osteoglossomorpha</taxon>
        <taxon>Osteoglossiformes</taxon>
        <taxon>Osteoglossidae</taxon>
        <taxon>Scleropages</taxon>
    </lineage>
</organism>
<dbReference type="InterPro" id="IPR041267">
    <property type="entry name" value="NLRP_HD2"/>
</dbReference>
<dbReference type="SMART" id="SM01288">
    <property type="entry name" value="FISNA"/>
    <property type="match status" value="1"/>
</dbReference>
<reference evidence="9" key="2">
    <citation type="submission" date="2025-08" db="UniProtKB">
        <authorList>
            <consortium name="Ensembl"/>
        </authorList>
    </citation>
    <scope>IDENTIFICATION</scope>
</reference>
<gene>
    <name evidence="9" type="primary">LOC108932020</name>
</gene>
<dbReference type="GeneTree" id="ENSGT01150000286927"/>